<feature type="domain" description="Aspartate/ornithine carbamoyltransferase Asp/Orn-binding" evidence="6">
    <location>
        <begin position="150"/>
        <end position="303"/>
    </location>
</feature>
<feature type="binding site" evidence="5">
    <location>
        <begin position="230"/>
        <end position="231"/>
    </location>
    <ligand>
        <name>L-ornithine</name>
        <dbReference type="ChEBI" id="CHEBI:46911"/>
    </ligand>
</feature>
<dbReference type="PANTHER" id="PTHR45753">
    <property type="entry name" value="ORNITHINE CARBAMOYLTRANSFERASE, MITOCHONDRIAL"/>
    <property type="match status" value="1"/>
</dbReference>
<dbReference type="GO" id="GO:0004585">
    <property type="term" value="F:ornithine carbamoyltransferase activity"/>
    <property type="evidence" value="ECO:0007669"/>
    <property type="project" value="UniProtKB-UniRule"/>
</dbReference>
<dbReference type="GO" id="GO:0042450">
    <property type="term" value="P:L-arginine biosynthetic process via ornithine"/>
    <property type="evidence" value="ECO:0007669"/>
    <property type="project" value="UniProtKB-UniRule"/>
</dbReference>
<dbReference type="NCBIfam" id="TIGR00658">
    <property type="entry name" value="orni_carb_tr"/>
    <property type="match status" value="1"/>
</dbReference>
<dbReference type="Pfam" id="PF00185">
    <property type="entry name" value="OTCace"/>
    <property type="match status" value="1"/>
</dbReference>
<name>A0A0H4TAS1_9EURY</name>
<dbReference type="GO" id="GO:0005737">
    <property type="term" value="C:cytoplasm"/>
    <property type="evidence" value="ECO:0007669"/>
    <property type="project" value="UniProtKB-SubCell"/>
</dbReference>
<dbReference type="SUPFAM" id="SSF53671">
    <property type="entry name" value="Aspartate/ornithine carbamoyltransferase"/>
    <property type="match status" value="1"/>
</dbReference>
<evidence type="ECO:0000256" key="5">
    <source>
        <dbReference type="HAMAP-Rule" id="MF_01109"/>
    </source>
</evidence>
<dbReference type="InterPro" id="IPR006130">
    <property type="entry name" value="Asp/Orn_carbamoylTrfase"/>
</dbReference>
<dbReference type="EC" id="2.1.3.3" evidence="2 5"/>
<dbReference type="AlphaFoldDB" id="A0A0H4TAS1"/>
<dbReference type="GO" id="GO:0019240">
    <property type="term" value="P:citrulline biosynthetic process"/>
    <property type="evidence" value="ECO:0007669"/>
    <property type="project" value="TreeGrafter"/>
</dbReference>
<evidence type="ECO:0000259" key="7">
    <source>
        <dbReference type="Pfam" id="PF02729"/>
    </source>
</evidence>
<feature type="binding site" evidence="5">
    <location>
        <position position="294"/>
    </location>
    <ligand>
        <name>carbamoyl phosphate</name>
        <dbReference type="ChEBI" id="CHEBI:58228"/>
    </ligand>
</feature>
<dbReference type="NCBIfam" id="NF001986">
    <property type="entry name" value="PRK00779.1"/>
    <property type="match status" value="1"/>
</dbReference>
<dbReference type="FunFam" id="3.40.50.1370:FF:000008">
    <property type="entry name" value="Ornithine carbamoyltransferase"/>
    <property type="match status" value="1"/>
</dbReference>
<dbReference type="EMBL" id="KT007025">
    <property type="protein sequence ID" value="AKQ03925.1"/>
    <property type="molecule type" value="Genomic_DNA"/>
</dbReference>
<feature type="binding site" evidence="5">
    <location>
        <position position="80"/>
    </location>
    <ligand>
        <name>carbamoyl phosphate</name>
        <dbReference type="ChEBI" id="CHEBI:58228"/>
    </ligand>
</feature>
<dbReference type="PROSITE" id="PS00097">
    <property type="entry name" value="CARBAMOYLTRANSFERASE"/>
    <property type="match status" value="1"/>
</dbReference>
<dbReference type="InterPro" id="IPR036901">
    <property type="entry name" value="Asp/Orn_carbamoylTrfase_sf"/>
</dbReference>
<accession>A0A0H4TAS1</accession>
<reference evidence="8" key="1">
    <citation type="journal article" date="2015" name="ISME J.">
        <title>Aquifer environment selects for microbial species cohorts in sediment and groundwater.</title>
        <authorList>
            <person name="Hug L.A."/>
            <person name="Thomas B.C."/>
            <person name="Brown C.T."/>
            <person name="Frischkorn K.R."/>
            <person name="Williams K.H."/>
            <person name="Tringe S.G."/>
            <person name="Banfield J.F."/>
        </authorList>
    </citation>
    <scope>NUCLEOTIDE SEQUENCE</scope>
</reference>
<sequence length="309" mass="33586">MAAKRDLVSVLDVERDLIGLLELAGNLKNRTKAGEPFEPLKGKSLAMIFEKASTRTRVSFEVGMSQLGGHAVNLSPQDTQLGRGETIADTARVLSRYVNAIMYRAYRHEDMVELARNATVPVINGLDDLEHPCQIVSDLFTILEAKKKLQGLRIAYVGDGNNVCNSLLLGAAITGAHVSVGCPKDHRPDAGILRDAERIAKGTGAEVRVVPDAKEAVADADVVYTDVWVSMGMEKEKAAREKLFGPYQVNAALMKRARPDAVVMHCLPAHRGLEITDEVIDGPQSVVFEQAENRLHAQKAVLARFIGGI</sequence>
<protein>
    <recommendedName>
        <fullName evidence="2 5">Ornithine carbamoyltransferase</fullName>
        <shortName evidence="5">OTCase</shortName>
        <ecNumber evidence="2 5">2.1.3.3</ecNumber>
    </recommendedName>
</protein>
<keyword evidence="5" id="KW-0963">Cytoplasm</keyword>
<feature type="binding site" evidence="5">
    <location>
        <begin position="131"/>
        <end position="134"/>
    </location>
    <ligand>
        <name>carbamoyl phosphate</name>
        <dbReference type="ChEBI" id="CHEBI:58228"/>
    </ligand>
</feature>
<feature type="binding site" evidence="5">
    <location>
        <position position="104"/>
    </location>
    <ligand>
        <name>carbamoyl phosphate</name>
        <dbReference type="ChEBI" id="CHEBI:58228"/>
    </ligand>
</feature>
<evidence type="ECO:0000256" key="1">
    <source>
        <dbReference type="ARBA" id="ARBA00007805"/>
    </source>
</evidence>
<dbReference type="PRINTS" id="PR00100">
    <property type="entry name" value="AOTCASE"/>
</dbReference>
<dbReference type="InterPro" id="IPR024904">
    <property type="entry name" value="OTCase_ArgI"/>
</dbReference>
<dbReference type="InterPro" id="IPR006131">
    <property type="entry name" value="Asp_carbamoyltransf_Asp/Orn-bd"/>
</dbReference>
<comment type="similarity">
    <text evidence="1 5">Belongs to the aspartate/ornithine carbamoyltransferase superfamily. OTCase family.</text>
</comment>
<evidence type="ECO:0000313" key="8">
    <source>
        <dbReference type="EMBL" id="AKQ03925.1"/>
    </source>
</evidence>
<dbReference type="Gene3D" id="3.40.50.1370">
    <property type="entry name" value="Aspartate/ornithine carbamoyltransferase"/>
    <property type="match status" value="2"/>
</dbReference>
<feature type="binding site" evidence="5">
    <location>
        <position position="162"/>
    </location>
    <ligand>
        <name>L-ornithine</name>
        <dbReference type="ChEBI" id="CHEBI:46911"/>
    </ligand>
</feature>
<dbReference type="GO" id="GO:0016597">
    <property type="term" value="F:amino acid binding"/>
    <property type="evidence" value="ECO:0007669"/>
    <property type="project" value="InterPro"/>
</dbReference>
<evidence type="ECO:0000256" key="2">
    <source>
        <dbReference type="ARBA" id="ARBA00013007"/>
    </source>
</evidence>
<feature type="binding site" evidence="5">
    <location>
        <position position="226"/>
    </location>
    <ligand>
        <name>L-ornithine</name>
        <dbReference type="ChEBI" id="CHEBI:46911"/>
    </ligand>
</feature>
<feature type="binding site" evidence="5">
    <location>
        <begin position="266"/>
        <end position="267"/>
    </location>
    <ligand>
        <name>carbamoyl phosphate</name>
        <dbReference type="ChEBI" id="CHEBI:58228"/>
    </ligand>
</feature>
<dbReference type="InterPro" id="IPR006132">
    <property type="entry name" value="Asp/Orn_carbamoyltranf_P-bd"/>
</dbReference>
<dbReference type="HAMAP" id="MF_01109">
    <property type="entry name" value="OTCase"/>
    <property type="match status" value="1"/>
</dbReference>
<proteinExistence type="inferred from homology"/>
<dbReference type="InterPro" id="IPR002292">
    <property type="entry name" value="Orn/put_carbamltrans"/>
</dbReference>
<organism evidence="8">
    <name type="scientific">uncultured euryarchaeote Rifle_16ft_4_minimus_39</name>
    <dbReference type="NCBI Taxonomy" id="1665197"/>
    <lineage>
        <taxon>Archaea</taxon>
        <taxon>Methanobacteriati</taxon>
        <taxon>Methanobacteriota</taxon>
        <taxon>environmental samples</taxon>
    </lineage>
</organism>
<feature type="domain" description="Aspartate/ornithine carbamoyltransferase carbamoyl-P binding" evidence="7">
    <location>
        <begin position="5"/>
        <end position="144"/>
    </location>
</feature>
<feature type="binding site" evidence="5">
    <location>
        <begin position="53"/>
        <end position="56"/>
    </location>
    <ligand>
        <name>carbamoyl phosphate</name>
        <dbReference type="ChEBI" id="CHEBI:58228"/>
    </ligand>
</feature>
<comment type="catalytic activity">
    <reaction evidence="4 5">
        <text>carbamoyl phosphate + L-ornithine = L-citrulline + phosphate + H(+)</text>
        <dbReference type="Rhea" id="RHEA:19513"/>
        <dbReference type="ChEBI" id="CHEBI:15378"/>
        <dbReference type="ChEBI" id="CHEBI:43474"/>
        <dbReference type="ChEBI" id="CHEBI:46911"/>
        <dbReference type="ChEBI" id="CHEBI:57743"/>
        <dbReference type="ChEBI" id="CHEBI:58228"/>
        <dbReference type="EC" id="2.1.3.3"/>
    </reaction>
</comment>
<keyword evidence="3 5" id="KW-0808">Transferase</keyword>
<comment type="subcellular location">
    <subcellularLocation>
        <location evidence="5">Cytoplasm</location>
    </subcellularLocation>
</comment>
<dbReference type="Pfam" id="PF02729">
    <property type="entry name" value="OTCace_N"/>
    <property type="match status" value="1"/>
</dbReference>
<dbReference type="PANTHER" id="PTHR45753:SF3">
    <property type="entry name" value="ORNITHINE TRANSCARBAMYLASE, MITOCHONDRIAL"/>
    <property type="match status" value="1"/>
</dbReference>
<evidence type="ECO:0000259" key="6">
    <source>
        <dbReference type="Pfam" id="PF00185"/>
    </source>
</evidence>
<evidence type="ECO:0000256" key="4">
    <source>
        <dbReference type="ARBA" id="ARBA00048772"/>
    </source>
</evidence>
<dbReference type="PRINTS" id="PR00102">
    <property type="entry name" value="OTCASE"/>
</dbReference>
<evidence type="ECO:0000256" key="3">
    <source>
        <dbReference type="ARBA" id="ARBA00022679"/>
    </source>
</evidence>